<sequence>MWPHILSISEAMSMLIFTDLSRTPVLAEVAERPGIIDGQPFLIGENGAFDRDVNAFLQSRVDPSRPGRNIWRTCAYHLARFLRWLAQQQVSWRTVDRGVLRTDYRQRRFGQKRPGPDMEQYCRRADAIL</sequence>
<comment type="caution">
    <text evidence="1">The sequence shown here is derived from an EMBL/GenBank/DDBJ whole genome shotgun (WGS) entry which is preliminary data.</text>
</comment>
<keyword evidence="2" id="KW-1185">Reference proteome</keyword>
<protein>
    <submittedName>
        <fullName evidence="1">Uncharacterized protein</fullName>
    </submittedName>
</protein>
<dbReference type="Proteomes" id="UP000279457">
    <property type="component" value="Unassembled WGS sequence"/>
</dbReference>
<dbReference type="AlphaFoldDB" id="A0A3N6SQ70"/>
<dbReference type="EMBL" id="RHHM01000001">
    <property type="protein sequence ID" value="RQM39986.1"/>
    <property type="molecule type" value="Genomic_DNA"/>
</dbReference>
<organism evidence="1 2">
    <name type="scientific">Erwinia psidii</name>
    <dbReference type="NCBI Taxonomy" id="69224"/>
    <lineage>
        <taxon>Bacteria</taxon>
        <taxon>Pseudomonadati</taxon>
        <taxon>Pseudomonadota</taxon>
        <taxon>Gammaproteobacteria</taxon>
        <taxon>Enterobacterales</taxon>
        <taxon>Erwiniaceae</taxon>
        <taxon>Erwinia</taxon>
    </lineage>
</organism>
<name>A0A3N6SQ70_9GAMM</name>
<evidence type="ECO:0000313" key="2">
    <source>
        <dbReference type="Proteomes" id="UP000279457"/>
    </source>
</evidence>
<evidence type="ECO:0000313" key="1">
    <source>
        <dbReference type="EMBL" id="RQM39986.1"/>
    </source>
</evidence>
<reference evidence="1 2" key="1">
    <citation type="submission" date="2018-10" db="EMBL/GenBank/DDBJ databases">
        <title>Draft genome sequence for the type isolate of Erwinia psidii, agent causal of bacterial blight in guava (Psidium guajava) and wilt and die-back of Eucalyptus spp.</title>
        <authorList>
            <person name="Hermenegildo P.S."/>
            <person name="Santos S.A."/>
            <person name="Guimaraes L.M.S."/>
            <person name="Vidigal P.M.P."/>
            <person name="Pereira I.C."/>
            <person name="Badel J.L."/>
            <person name="Alfenas-Zerbini P."/>
            <person name="Ferreira M.A.S.V."/>
            <person name="Alfenas A.C."/>
        </authorList>
    </citation>
    <scope>NUCLEOTIDE SEQUENCE [LARGE SCALE GENOMIC DNA]</scope>
    <source>
        <strain evidence="1 2">IBSBF 435</strain>
    </source>
</reference>
<gene>
    <name evidence="1" type="ORF">EB241_01365</name>
</gene>
<proteinExistence type="predicted"/>
<accession>A0A3N6SQ70</accession>